<keyword evidence="2" id="KW-1185">Reference proteome</keyword>
<evidence type="ECO:0000313" key="2">
    <source>
        <dbReference type="Proteomes" id="UP001233999"/>
    </source>
</evidence>
<dbReference type="AlphaFoldDB" id="A0AAD8EHH6"/>
<dbReference type="SUPFAM" id="SSF89919">
    <property type="entry name" value="Ribosome-binding factor A, RbfA"/>
    <property type="match status" value="1"/>
</dbReference>
<gene>
    <name evidence="1" type="ORF">L9F63_027810</name>
</gene>
<dbReference type="InterPro" id="IPR000238">
    <property type="entry name" value="RbfA"/>
</dbReference>
<dbReference type="Pfam" id="PF02033">
    <property type="entry name" value="RBFA"/>
    <property type="match status" value="1"/>
</dbReference>
<organism evidence="1 2">
    <name type="scientific">Diploptera punctata</name>
    <name type="common">Pacific beetle cockroach</name>
    <dbReference type="NCBI Taxonomy" id="6984"/>
    <lineage>
        <taxon>Eukaryota</taxon>
        <taxon>Metazoa</taxon>
        <taxon>Ecdysozoa</taxon>
        <taxon>Arthropoda</taxon>
        <taxon>Hexapoda</taxon>
        <taxon>Insecta</taxon>
        <taxon>Pterygota</taxon>
        <taxon>Neoptera</taxon>
        <taxon>Polyneoptera</taxon>
        <taxon>Dictyoptera</taxon>
        <taxon>Blattodea</taxon>
        <taxon>Blaberoidea</taxon>
        <taxon>Blaberidae</taxon>
        <taxon>Diplopterinae</taxon>
        <taxon>Diploptera</taxon>
    </lineage>
</organism>
<dbReference type="GO" id="GO:0006364">
    <property type="term" value="P:rRNA processing"/>
    <property type="evidence" value="ECO:0007669"/>
    <property type="project" value="InterPro"/>
</dbReference>
<feature type="non-terminal residue" evidence="1">
    <location>
        <position position="1"/>
    </location>
</feature>
<protein>
    <submittedName>
        <fullName evidence="1">Uncharacterized protein</fullName>
    </submittedName>
</protein>
<accession>A0AAD8EHH6</accession>
<proteinExistence type="predicted"/>
<name>A0AAD8EHH6_DIPPU</name>
<dbReference type="PANTHER" id="PTHR14725">
    <property type="entry name" value="RIBOSOME-BINDING FACTOR A, MITOCHONDRIAL-RELATED"/>
    <property type="match status" value="1"/>
</dbReference>
<reference evidence="1" key="1">
    <citation type="journal article" date="2023" name="IScience">
        <title>Live-bearing cockroach genome reveals convergent evolutionary mechanisms linked to viviparity in insects and beyond.</title>
        <authorList>
            <person name="Fouks B."/>
            <person name="Harrison M.C."/>
            <person name="Mikhailova A.A."/>
            <person name="Marchal E."/>
            <person name="English S."/>
            <person name="Carruthers M."/>
            <person name="Jennings E.C."/>
            <person name="Chiamaka E.L."/>
            <person name="Frigard R.A."/>
            <person name="Pippel M."/>
            <person name="Attardo G.M."/>
            <person name="Benoit J.B."/>
            <person name="Bornberg-Bauer E."/>
            <person name="Tobe S.S."/>
        </authorList>
    </citation>
    <scope>NUCLEOTIDE SEQUENCE</scope>
    <source>
        <strain evidence="1">Stay&amp;Tobe</strain>
    </source>
</reference>
<evidence type="ECO:0000313" key="1">
    <source>
        <dbReference type="EMBL" id="KAJ9590351.1"/>
    </source>
</evidence>
<dbReference type="Gene3D" id="3.30.300.20">
    <property type="match status" value="1"/>
</dbReference>
<dbReference type="PANTHER" id="PTHR14725:SF0">
    <property type="entry name" value="RIBOSOME-BINDING FACTOR A, MITOCHONDRIAL-RELATED"/>
    <property type="match status" value="1"/>
</dbReference>
<dbReference type="InterPro" id="IPR039212">
    <property type="entry name" value="RBFA_mitochondrial"/>
</dbReference>
<dbReference type="InterPro" id="IPR015946">
    <property type="entry name" value="KH_dom-like_a/b"/>
</dbReference>
<dbReference type="EMBL" id="JASPKZ010004259">
    <property type="protein sequence ID" value="KAJ9590351.1"/>
    <property type="molecule type" value="Genomic_DNA"/>
</dbReference>
<dbReference type="InterPro" id="IPR023799">
    <property type="entry name" value="RbfA_dom_sf"/>
</dbReference>
<reference evidence="1" key="2">
    <citation type="submission" date="2023-05" db="EMBL/GenBank/DDBJ databases">
        <authorList>
            <person name="Fouks B."/>
        </authorList>
    </citation>
    <scope>NUCLEOTIDE SEQUENCE</scope>
    <source>
        <strain evidence="1">Stay&amp;Tobe</strain>
        <tissue evidence="1">Testes</tissue>
    </source>
</reference>
<sequence>KQWYTFGDAVPVSHFPKATIEIMASGELSNIIVGRGIQISRVKVSSDFSGISVYWLAMESENDAEIEEILEKYSWQLRHELTQLRVIGVVPPLHFIKDKEYSKVAEVNRLLAAADFGEDFVPDSIGYHLKSEFMQTPHLPSQVVEIDQVNNEGISEPPLPPMRNDVLGLKHADIMAKIKKGMKKAKAPHRQLVTSEAETEPERVEPQELIEYENIKLKNEEFTKFLMKQQIQRKKMIQGRKNYTPEMEMHEQKCWKIVKLLLNSWIM</sequence>
<dbReference type="Proteomes" id="UP001233999">
    <property type="component" value="Unassembled WGS sequence"/>
</dbReference>
<comment type="caution">
    <text evidence="1">The sequence shown here is derived from an EMBL/GenBank/DDBJ whole genome shotgun (WGS) entry which is preliminary data.</text>
</comment>